<evidence type="ECO:0000313" key="1">
    <source>
        <dbReference type="EMBL" id="WOJ94965.1"/>
    </source>
</evidence>
<dbReference type="Proteomes" id="UP001626537">
    <property type="component" value="Chromosome"/>
</dbReference>
<dbReference type="GO" id="GO:0016853">
    <property type="term" value="F:isomerase activity"/>
    <property type="evidence" value="ECO:0007669"/>
    <property type="project" value="UniProtKB-KW"/>
</dbReference>
<evidence type="ECO:0000313" key="2">
    <source>
        <dbReference type="Proteomes" id="UP001626537"/>
    </source>
</evidence>
<accession>A0ABZ0I932</accession>
<keyword evidence="1" id="KW-0413">Isomerase</keyword>
<proteinExistence type="predicted"/>
<keyword evidence="2" id="KW-1185">Reference proteome</keyword>
<dbReference type="InterPro" id="IPR046348">
    <property type="entry name" value="SIS_dom_sf"/>
</dbReference>
<dbReference type="Gene3D" id="3.40.50.10490">
    <property type="entry name" value="Glucose-6-phosphate isomerase like protein, domain 1"/>
    <property type="match status" value="1"/>
</dbReference>
<protein>
    <submittedName>
        <fullName evidence="1">Phosphoheptose isomerase</fullName>
    </submittedName>
</protein>
<sequence>MTDQSYESIAASFHRRIDAIAGAVDSMAPGLEAATTLLTQAVLEDRKVLVCGCKEDATLAAHVAAILRTPPEPGPALPALAFCSDIEGGGDQMWRDLRTLSRDGDILLCIDSRPGAALAYRAVEFAEKRNLVTIAMSETVRVDGVTCIELHTEDSDLRSELILMSSHCLQEQIKQILLGE</sequence>
<name>A0ABZ0I932_9GAMM</name>
<organism evidence="1 2">
    <name type="scientific">Congregibacter variabilis</name>
    <dbReference type="NCBI Taxonomy" id="3081200"/>
    <lineage>
        <taxon>Bacteria</taxon>
        <taxon>Pseudomonadati</taxon>
        <taxon>Pseudomonadota</taxon>
        <taxon>Gammaproteobacteria</taxon>
        <taxon>Cellvibrionales</taxon>
        <taxon>Halieaceae</taxon>
        <taxon>Congregibacter</taxon>
    </lineage>
</organism>
<reference evidence="1 2" key="1">
    <citation type="submission" date="2023-10" db="EMBL/GenBank/DDBJ databases">
        <title>Two novel species belonging to the OM43/NOR5 clade.</title>
        <authorList>
            <person name="Park M."/>
        </authorList>
    </citation>
    <scope>NUCLEOTIDE SEQUENCE [LARGE SCALE GENOMIC DNA]</scope>
    <source>
        <strain evidence="1 2">IMCC43200</strain>
    </source>
</reference>
<gene>
    <name evidence="1" type="ORF">R0135_07285</name>
</gene>
<dbReference type="RefSeq" id="WP_407349597.1">
    <property type="nucleotide sequence ID" value="NZ_CP136864.1"/>
</dbReference>
<dbReference type="SUPFAM" id="SSF53697">
    <property type="entry name" value="SIS domain"/>
    <property type="match status" value="1"/>
</dbReference>
<dbReference type="EMBL" id="CP136864">
    <property type="protein sequence ID" value="WOJ94965.1"/>
    <property type="molecule type" value="Genomic_DNA"/>
</dbReference>